<evidence type="ECO:0000313" key="2">
    <source>
        <dbReference type="Proteomes" id="UP000035722"/>
    </source>
</evidence>
<proteinExistence type="predicted"/>
<dbReference type="AlphaFoldDB" id="A0A024H1A9"/>
<evidence type="ECO:0000313" key="1">
    <source>
        <dbReference type="EMBL" id="CCQ45544.1"/>
    </source>
</evidence>
<protein>
    <submittedName>
        <fullName evidence="1">Uncharacterized protein</fullName>
    </submittedName>
</protein>
<sequence length="188" mass="20306">MRWDALFNDLESQFTEADRLALDAEINERARAEMVGLELADRLRAVLGCRLTVFLSSGESFSGTLMYAGADALVLNEEQHQVLVPYAAAARYVGLGRLSVMETSAVRSRLGLSHALRSMARDRAELSVLVGSASGSVRLGGVIDRVGKDHLDLAVLPRGEARRNHQVSQVATIPFTALGAISSLRSVE</sequence>
<dbReference type="STRING" id="861266.ARTSIC4J27_1489"/>
<dbReference type="EMBL" id="CAQI01000037">
    <property type="protein sequence ID" value="CCQ45544.1"/>
    <property type="molecule type" value="Genomic_DNA"/>
</dbReference>
<comment type="caution">
    <text evidence="1">The sequence shown here is derived from an EMBL/GenBank/DDBJ whole genome shotgun (WGS) entry which is preliminary data.</text>
</comment>
<name>A0A024H1A9_9MICC</name>
<keyword evidence="2" id="KW-1185">Reference proteome</keyword>
<dbReference type="Proteomes" id="UP000035722">
    <property type="component" value="Unassembled WGS sequence"/>
</dbReference>
<dbReference type="RefSeq" id="WP_050054535.1">
    <property type="nucleotide sequence ID" value="NZ_CAQI01000037.1"/>
</dbReference>
<organism evidence="1 2">
    <name type="scientific">Pseudarthrobacter siccitolerans</name>
    <dbReference type="NCBI Taxonomy" id="861266"/>
    <lineage>
        <taxon>Bacteria</taxon>
        <taxon>Bacillati</taxon>
        <taxon>Actinomycetota</taxon>
        <taxon>Actinomycetes</taxon>
        <taxon>Micrococcales</taxon>
        <taxon>Micrococcaceae</taxon>
        <taxon>Pseudarthrobacter</taxon>
    </lineage>
</organism>
<dbReference type="OrthoDB" id="3827359at2"/>
<reference evidence="2" key="1">
    <citation type="journal article" date="2014" name="Genome Announc.">
        <title>Genome Sequence of Arthrobacter siccitolerans 4J27, a Xeroprotectant-Producing Desiccation-Tolerant Microorganism.</title>
        <authorList>
            <person name="Manzanera M."/>
            <person name="Santa-Cruz-Calvo L."/>
            <person name="Vilchez J.I."/>
            <person name="Garcia-Fontana C."/>
            <person name="Silva-Castro G.A."/>
            <person name="Calvo C."/>
            <person name="Gonzalez-Lopez J."/>
        </authorList>
    </citation>
    <scope>NUCLEOTIDE SEQUENCE [LARGE SCALE GENOMIC DNA]</scope>
    <source>
        <strain evidence="2">4J27</strain>
    </source>
</reference>
<accession>A0A024H1A9</accession>
<gene>
    <name evidence="1" type="ORF">ARTSIC4J27_1489</name>
</gene>